<dbReference type="OrthoDB" id="1264254at2"/>
<keyword evidence="5" id="KW-1185">Reference proteome</keyword>
<evidence type="ECO:0000256" key="2">
    <source>
        <dbReference type="ARBA" id="ARBA00023136"/>
    </source>
</evidence>
<dbReference type="Gene3D" id="2.40.170.20">
    <property type="entry name" value="TonB-dependent receptor, beta-barrel domain"/>
    <property type="match status" value="1"/>
</dbReference>
<dbReference type="SUPFAM" id="SSF56935">
    <property type="entry name" value="Porins"/>
    <property type="match status" value="1"/>
</dbReference>
<dbReference type="AlphaFoldDB" id="A0A1M5ADI8"/>
<sequence length="556" mass="62683">MVNKQNFEKAFSKQHMKASIFIVFTLLAGFAGMAQDTTIKKREVSVTSTFKPSLKEAAKININPTPPVPDTTRPRLQYIIPNQNLAFAFQPGSLKPLALQVDTGGRWNNDSYIKAGFGSLSTPYIQAGLSVGDGKTLGLNAYAKHYSSKGKLPYQDVMHTNIDLDAFVQTSKNLEWNARFGGVQEKYNKYGFQPSTLEFPKDSLNIKYQSWKGRLAFHNINRTEFGISYAPEMKIDVFNDQLSNSENNSYVNLPLTKTIGTQFEVDLALEANHATYKPEGKSTITNNFVTASPSILYKSSNVNIQAGIKPSWDNGNFKLFPNVMAVFSSADDRVSFQAGWLGYMRYSGFQYMANYNPYIWAPATTSNTWIEERYAGLKGSIGDHFSYSAKVGYNKVNNQPLYINDTLSGKSFEVINEPEMKVVNFTGELGYTVGEQFSVISNLAFNRYKLQQNDKAWGLLPLEWNTRLTVQVLKDLYVNANLYAFDGPWSLNKTGRRDLPAAMDLSAGLEFKVVNNVKLWAQFNNVFNKEYQRWNQYPTYGFNFLGGVVFSFAQKN</sequence>
<dbReference type="RefSeq" id="WP_072835413.1">
    <property type="nucleotide sequence ID" value="NZ_FQUU01000008.1"/>
</dbReference>
<dbReference type="Proteomes" id="UP000184048">
    <property type="component" value="Unassembled WGS sequence"/>
</dbReference>
<protein>
    <recommendedName>
        <fullName evidence="6">TonB dependent receptor</fullName>
    </recommendedName>
</protein>
<gene>
    <name evidence="4" type="ORF">SAMN02745131_02233</name>
</gene>
<organism evidence="4 5">
    <name type="scientific">Flavisolibacter ginsengisoli DSM 18119</name>
    <dbReference type="NCBI Taxonomy" id="1121884"/>
    <lineage>
        <taxon>Bacteria</taxon>
        <taxon>Pseudomonadati</taxon>
        <taxon>Bacteroidota</taxon>
        <taxon>Chitinophagia</taxon>
        <taxon>Chitinophagales</taxon>
        <taxon>Chitinophagaceae</taxon>
        <taxon>Flavisolibacter</taxon>
    </lineage>
</organism>
<dbReference type="EMBL" id="FQUU01000008">
    <property type="protein sequence ID" value="SHF27982.1"/>
    <property type="molecule type" value="Genomic_DNA"/>
</dbReference>
<evidence type="ECO:0000313" key="4">
    <source>
        <dbReference type="EMBL" id="SHF27982.1"/>
    </source>
</evidence>
<keyword evidence="3" id="KW-0998">Cell outer membrane</keyword>
<keyword evidence="2" id="KW-0472">Membrane</keyword>
<accession>A0A1M5ADI8</accession>
<reference evidence="4 5" key="1">
    <citation type="submission" date="2016-11" db="EMBL/GenBank/DDBJ databases">
        <authorList>
            <person name="Jaros S."/>
            <person name="Januszkiewicz K."/>
            <person name="Wedrychowicz H."/>
        </authorList>
    </citation>
    <scope>NUCLEOTIDE SEQUENCE [LARGE SCALE GENOMIC DNA]</scope>
    <source>
        <strain evidence="4 5">DSM 18119</strain>
    </source>
</reference>
<dbReference type="STRING" id="1121884.SAMN02745131_02233"/>
<evidence type="ECO:0000256" key="1">
    <source>
        <dbReference type="ARBA" id="ARBA00004442"/>
    </source>
</evidence>
<name>A0A1M5ADI8_9BACT</name>
<dbReference type="GO" id="GO:0009279">
    <property type="term" value="C:cell outer membrane"/>
    <property type="evidence" value="ECO:0007669"/>
    <property type="project" value="UniProtKB-SubCell"/>
</dbReference>
<evidence type="ECO:0000256" key="3">
    <source>
        <dbReference type="ARBA" id="ARBA00023237"/>
    </source>
</evidence>
<dbReference type="InterPro" id="IPR036942">
    <property type="entry name" value="Beta-barrel_TonB_sf"/>
</dbReference>
<evidence type="ECO:0008006" key="6">
    <source>
        <dbReference type="Google" id="ProtNLM"/>
    </source>
</evidence>
<proteinExistence type="predicted"/>
<evidence type="ECO:0000313" key="5">
    <source>
        <dbReference type="Proteomes" id="UP000184048"/>
    </source>
</evidence>
<comment type="subcellular location">
    <subcellularLocation>
        <location evidence="1">Cell outer membrane</location>
    </subcellularLocation>
</comment>